<evidence type="ECO:0000313" key="3">
    <source>
        <dbReference type="Proteomes" id="UP001059380"/>
    </source>
</evidence>
<keyword evidence="1" id="KW-0812">Transmembrane</keyword>
<dbReference type="Proteomes" id="UP001059380">
    <property type="component" value="Chromosome"/>
</dbReference>
<keyword evidence="3" id="KW-1185">Reference proteome</keyword>
<reference evidence="2" key="1">
    <citation type="submission" date="2021-04" db="EMBL/GenBank/DDBJ databases">
        <title>Phylogenetic analysis of Acidobacteriaceae.</title>
        <authorList>
            <person name="Qiu L."/>
            <person name="Zhang Q."/>
        </authorList>
    </citation>
    <scope>NUCLEOTIDE SEQUENCE</scope>
    <source>
        <strain evidence="2">DSM 25168</strain>
    </source>
</reference>
<feature type="transmembrane region" description="Helical" evidence="1">
    <location>
        <begin position="45"/>
        <end position="65"/>
    </location>
</feature>
<sequence>MPEDTEQPASNFLLKALYNTLAGIGGLSFLFGRRLLAELKHMDRLLGEMIGIGVAVLCIALAAMVKSASGE</sequence>
<keyword evidence="1" id="KW-0472">Membrane</keyword>
<name>A0A9J7BT70_9BACT</name>
<dbReference type="AlphaFoldDB" id="A0A9J7BT70"/>
<feature type="transmembrane region" description="Helical" evidence="1">
    <location>
        <begin position="12"/>
        <end position="33"/>
    </location>
</feature>
<organism evidence="2 3">
    <name type="scientific">Occallatibacter riparius</name>
    <dbReference type="NCBI Taxonomy" id="1002689"/>
    <lineage>
        <taxon>Bacteria</taxon>
        <taxon>Pseudomonadati</taxon>
        <taxon>Acidobacteriota</taxon>
        <taxon>Terriglobia</taxon>
        <taxon>Terriglobales</taxon>
        <taxon>Acidobacteriaceae</taxon>
        <taxon>Occallatibacter</taxon>
    </lineage>
</organism>
<dbReference type="KEGG" id="orp:MOP44_03160"/>
<accession>A0A9J7BT70</accession>
<dbReference type="RefSeq" id="WP_260794452.1">
    <property type="nucleotide sequence ID" value="NZ_CP093313.1"/>
</dbReference>
<evidence type="ECO:0000256" key="1">
    <source>
        <dbReference type="SAM" id="Phobius"/>
    </source>
</evidence>
<evidence type="ECO:0000313" key="2">
    <source>
        <dbReference type="EMBL" id="UWZ84946.1"/>
    </source>
</evidence>
<dbReference type="EMBL" id="CP093313">
    <property type="protein sequence ID" value="UWZ84946.1"/>
    <property type="molecule type" value="Genomic_DNA"/>
</dbReference>
<gene>
    <name evidence="2" type="ORF">MOP44_03160</name>
</gene>
<protein>
    <submittedName>
        <fullName evidence="2">Uncharacterized protein</fullName>
    </submittedName>
</protein>
<proteinExistence type="predicted"/>
<keyword evidence="1" id="KW-1133">Transmembrane helix</keyword>